<organism evidence="5 6">
    <name type="scientific">Aquisphaera giovannonii</name>
    <dbReference type="NCBI Taxonomy" id="406548"/>
    <lineage>
        <taxon>Bacteria</taxon>
        <taxon>Pseudomonadati</taxon>
        <taxon>Planctomycetota</taxon>
        <taxon>Planctomycetia</taxon>
        <taxon>Isosphaerales</taxon>
        <taxon>Isosphaeraceae</taxon>
        <taxon>Aquisphaera</taxon>
    </lineage>
</organism>
<feature type="domain" description="Carbohydrate kinase PfkB" evidence="4">
    <location>
        <begin position="16"/>
        <end position="308"/>
    </location>
</feature>
<dbReference type="RefSeq" id="WP_148597075.1">
    <property type="nucleotide sequence ID" value="NZ_CP042997.1"/>
</dbReference>
<dbReference type="AlphaFoldDB" id="A0A5B9WA73"/>
<dbReference type="OrthoDB" id="9788681at2"/>
<dbReference type="GO" id="GO:0005829">
    <property type="term" value="C:cytosol"/>
    <property type="evidence" value="ECO:0007669"/>
    <property type="project" value="TreeGrafter"/>
</dbReference>
<dbReference type="PANTHER" id="PTHR10584">
    <property type="entry name" value="SUGAR KINASE"/>
    <property type="match status" value="1"/>
</dbReference>
<keyword evidence="2 5" id="KW-0808">Transferase</keyword>
<dbReference type="InterPro" id="IPR011611">
    <property type="entry name" value="PfkB_dom"/>
</dbReference>
<dbReference type="Proteomes" id="UP000324233">
    <property type="component" value="Chromosome"/>
</dbReference>
<evidence type="ECO:0000256" key="2">
    <source>
        <dbReference type="ARBA" id="ARBA00022679"/>
    </source>
</evidence>
<dbReference type="GO" id="GO:0006796">
    <property type="term" value="P:phosphate-containing compound metabolic process"/>
    <property type="evidence" value="ECO:0007669"/>
    <property type="project" value="UniProtKB-ARBA"/>
</dbReference>
<dbReference type="PANTHER" id="PTHR10584:SF166">
    <property type="entry name" value="RIBOKINASE"/>
    <property type="match status" value="1"/>
</dbReference>
<keyword evidence="3 5" id="KW-0418">Kinase</keyword>
<protein>
    <submittedName>
        <fullName evidence="5">Putative sugar kinase YdjH</fullName>
        <ecNumber evidence="5">2.7.1.-</ecNumber>
    </submittedName>
</protein>
<evidence type="ECO:0000256" key="1">
    <source>
        <dbReference type="ARBA" id="ARBA00010688"/>
    </source>
</evidence>
<dbReference type="EC" id="2.7.1.-" evidence="5"/>
<proteinExistence type="inferred from homology"/>
<reference evidence="5 6" key="1">
    <citation type="submission" date="2019-08" db="EMBL/GenBank/DDBJ databases">
        <title>Deep-cultivation of Planctomycetes and their phenomic and genomic characterization uncovers novel biology.</title>
        <authorList>
            <person name="Wiegand S."/>
            <person name="Jogler M."/>
            <person name="Boedeker C."/>
            <person name="Pinto D."/>
            <person name="Vollmers J."/>
            <person name="Rivas-Marin E."/>
            <person name="Kohn T."/>
            <person name="Peeters S.H."/>
            <person name="Heuer A."/>
            <person name="Rast P."/>
            <person name="Oberbeckmann S."/>
            <person name="Bunk B."/>
            <person name="Jeske O."/>
            <person name="Meyerdierks A."/>
            <person name="Storesund J.E."/>
            <person name="Kallscheuer N."/>
            <person name="Luecker S."/>
            <person name="Lage O.M."/>
            <person name="Pohl T."/>
            <person name="Merkel B.J."/>
            <person name="Hornburger P."/>
            <person name="Mueller R.-W."/>
            <person name="Bruemmer F."/>
            <person name="Labrenz M."/>
            <person name="Spormann A.M."/>
            <person name="Op den Camp H."/>
            <person name="Overmann J."/>
            <person name="Amann R."/>
            <person name="Jetten M.S.M."/>
            <person name="Mascher T."/>
            <person name="Medema M.H."/>
            <person name="Devos D.P."/>
            <person name="Kaster A.-K."/>
            <person name="Ovreas L."/>
            <person name="Rohde M."/>
            <person name="Galperin M.Y."/>
            <person name="Jogler C."/>
        </authorList>
    </citation>
    <scope>NUCLEOTIDE SEQUENCE [LARGE SCALE GENOMIC DNA]</scope>
    <source>
        <strain evidence="5 6">OJF2</strain>
    </source>
</reference>
<accession>A0A5B9WA73</accession>
<sequence>MPVSPPQPANSGQPARVACAGLVVVDHVTPPLPRMPRAGELVAVDGLVLNIGGGAANTAADLARLGVPTSICARVGDDIFGQFAARTLVAHGVDVRDLLIGSEHETSQTLIVNVKGEDRRFIHSVGANREFTPEDLDPVLDRAPSVLYIGYFLLMPRLDPSGLAARFARARKAGTITFLDVATPGPGDYLGPIKAVLPHTDLFVPNTDEAALILGEEDPVRQALAFHEMGARRVVVTCGERGAVSVSAENRLRVGVYPTQFVDGSGGGDAFNAGYIAGLLDDLSEEDCLRLASAAGASCVRAVGTTAGVFTRGEAEDFMARHRLAIETLS</sequence>
<evidence type="ECO:0000313" key="6">
    <source>
        <dbReference type="Proteomes" id="UP000324233"/>
    </source>
</evidence>
<dbReference type="PROSITE" id="PS00583">
    <property type="entry name" value="PFKB_KINASES_1"/>
    <property type="match status" value="1"/>
</dbReference>
<keyword evidence="6" id="KW-1185">Reference proteome</keyword>
<evidence type="ECO:0000313" key="5">
    <source>
        <dbReference type="EMBL" id="QEH37528.1"/>
    </source>
</evidence>
<dbReference type="SUPFAM" id="SSF53613">
    <property type="entry name" value="Ribokinase-like"/>
    <property type="match status" value="1"/>
</dbReference>
<dbReference type="InterPro" id="IPR002139">
    <property type="entry name" value="Ribo/fructo_kinase"/>
</dbReference>
<name>A0A5B9WA73_9BACT</name>
<dbReference type="KEGG" id="agv:OJF2_61190"/>
<evidence type="ECO:0000256" key="3">
    <source>
        <dbReference type="ARBA" id="ARBA00022777"/>
    </source>
</evidence>
<dbReference type="Gene3D" id="3.40.1190.20">
    <property type="match status" value="1"/>
</dbReference>
<evidence type="ECO:0000259" key="4">
    <source>
        <dbReference type="Pfam" id="PF00294"/>
    </source>
</evidence>
<dbReference type="InterPro" id="IPR029056">
    <property type="entry name" value="Ribokinase-like"/>
</dbReference>
<dbReference type="Pfam" id="PF00294">
    <property type="entry name" value="PfkB"/>
    <property type="match status" value="1"/>
</dbReference>
<dbReference type="PRINTS" id="PR00990">
    <property type="entry name" value="RIBOKINASE"/>
</dbReference>
<dbReference type="GO" id="GO:0016301">
    <property type="term" value="F:kinase activity"/>
    <property type="evidence" value="ECO:0007669"/>
    <property type="project" value="UniProtKB-KW"/>
</dbReference>
<dbReference type="EMBL" id="CP042997">
    <property type="protein sequence ID" value="QEH37528.1"/>
    <property type="molecule type" value="Genomic_DNA"/>
</dbReference>
<dbReference type="InterPro" id="IPR002173">
    <property type="entry name" value="Carboh/pur_kinase_PfkB_CS"/>
</dbReference>
<comment type="similarity">
    <text evidence="1">Belongs to the carbohydrate kinase PfkB family.</text>
</comment>
<gene>
    <name evidence="5" type="primary">ydjH</name>
    <name evidence="5" type="ORF">OJF2_61190</name>
</gene>